<organism evidence="1 2">
    <name type="scientific">Dentiscutata heterogama</name>
    <dbReference type="NCBI Taxonomy" id="1316150"/>
    <lineage>
        <taxon>Eukaryota</taxon>
        <taxon>Fungi</taxon>
        <taxon>Fungi incertae sedis</taxon>
        <taxon>Mucoromycota</taxon>
        <taxon>Glomeromycotina</taxon>
        <taxon>Glomeromycetes</taxon>
        <taxon>Diversisporales</taxon>
        <taxon>Gigasporaceae</taxon>
        <taxon>Dentiscutata</taxon>
    </lineage>
</organism>
<feature type="non-terminal residue" evidence="1">
    <location>
        <position position="52"/>
    </location>
</feature>
<gene>
    <name evidence="1" type="ORF">DHETER_LOCUS12937</name>
</gene>
<keyword evidence="2" id="KW-1185">Reference proteome</keyword>
<dbReference type="Proteomes" id="UP000789702">
    <property type="component" value="Unassembled WGS sequence"/>
</dbReference>
<evidence type="ECO:0000313" key="1">
    <source>
        <dbReference type="EMBL" id="CAG8722899.1"/>
    </source>
</evidence>
<reference evidence="1" key="1">
    <citation type="submission" date="2021-06" db="EMBL/GenBank/DDBJ databases">
        <authorList>
            <person name="Kallberg Y."/>
            <person name="Tangrot J."/>
            <person name="Rosling A."/>
        </authorList>
    </citation>
    <scope>NUCLEOTIDE SEQUENCE</scope>
    <source>
        <strain evidence="1">IL203A</strain>
    </source>
</reference>
<name>A0ACA9PTV4_9GLOM</name>
<sequence>SDGIKCCQLDYIRHILALFYWTTGYSNLISPIWFSLVPLATRHSKSVNTRWN</sequence>
<comment type="caution">
    <text evidence="1">The sequence shown here is derived from an EMBL/GenBank/DDBJ whole genome shotgun (WGS) entry which is preliminary data.</text>
</comment>
<evidence type="ECO:0000313" key="2">
    <source>
        <dbReference type="Proteomes" id="UP000789702"/>
    </source>
</evidence>
<dbReference type="EMBL" id="CAJVPU010033600">
    <property type="protein sequence ID" value="CAG8722899.1"/>
    <property type="molecule type" value="Genomic_DNA"/>
</dbReference>
<protein>
    <submittedName>
        <fullName evidence="1">10730_t:CDS:1</fullName>
    </submittedName>
</protein>
<accession>A0ACA9PTV4</accession>
<proteinExistence type="predicted"/>
<feature type="non-terminal residue" evidence="1">
    <location>
        <position position="1"/>
    </location>
</feature>